<dbReference type="PANTHER" id="PTHR43378:SF2">
    <property type="entry name" value="UDP-3-O-ACYLGLUCOSAMINE N-ACYLTRANSFERASE 1, MITOCHONDRIAL-RELATED"/>
    <property type="match status" value="1"/>
</dbReference>
<dbReference type="GO" id="GO:0016020">
    <property type="term" value="C:membrane"/>
    <property type="evidence" value="ECO:0007669"/>
    <property type="project" value="GOC"/>
</dbReference>
<keyword evidence="3 7" id="KW-0808">Transferase</keyword>
<evidence type="ECO:0000256" key="1">
    <source>
        <dbReference type="ARBA" id="ARBA00022516"/>
    </source>
</evidence>
<accession>A0A8J7DIK5</accession>
<comment type="caution">
    <text evidence="9">The sequence shown here is derived from an EMBL/GenBank/DDBJ whole genome shotgun (WGS) entry which is preliminary data.</text>
</comment>
<dbReference type="GO" id="GO:0031470">
    <property type="term" value="C:carboxysome"/>
    <property type="evidence" value="ECO:0007669"/>
    <property type="project" value="UniProtKB-ARBA"/>
</dbReference>
<dbReference type="Pfam" id="PF00132">
    <property type="entry name" value="Hexapep"/>
    <property type="match status" value="2"/>
</dbReference>
<dbReference type="GO" id="GO:0103118">
    <property type="term" value="F:UDP-3-O-[(3R)-3-hydroxyacyl]-glucosamine N-acyltransferase activity"/>
    <property type="evidence" value="ECO:0007669"/>
    <property type="project" value="UniProtKB-EC"/>
</dbReference>
<evidence type="ECO:0000256" key="3">
    <source>
        <dbReference type="ARBA" id="ARBA00022679"/>
    </source>
</evidence>
<dbReference type="GO" id="GO:0016410">
    <property type="term" value="F:N-acyltransferase activity"/>
    <property type="evidence" value="ECO:0007669"/>
    <property type="project" value="InterPro"/>
</dbReference>
<sequence length="351" mass="37044">MKFSEILHQFGNAATVHSLSVNPNHDPEITGVAAIDEATDGNLSYVEGAKFGSFIGKTNASALILPQDEKLQALAQERGVVWLSTPEPRLLFAKAIAIFYQPYRPVPEIHQSAVIHSTAKIGSDVYIGPHVVIEQGVEVGNGAIIHPNVVVYPDVKIGDRTILHANCTIHERTHIGADCVIHSGAVIGAEGFGFVPTRSGWFKMEQSGYTVLEDGVVIGCNSAVDRPSVGETRVGRNTVVDNLVQIGHGCQIGAGCAIAGQAGLSGGVKLGNRVILAGQAGIANQVKLGDGAIVSAQTGILSDVAPGEIVSGTPAMPHKVYLKASAIYHRLPDIYQSLKQLQRKFNNSNGE</sequence>
<protein>
    <recommendedName>
        <fullName evidence="7">UDP-3-O-acylglucosamine N-acyltransferase</fullName>
        <ecNumber evidence="7">2.3.1.191</ecNumber>
    </recommendedName>
</protein>
<comment type="subunit">
    <text evidence="7">Homotrimer.</text>
</comment>
<evidence type="ECO:0000256" key="2">
    <source>
        <dbReference type="ARBA" id="ARBA00022556"/>
    </source>
</evidence>
<evidence type="ECO:0000256" key="5">
    <source>
        <dbReference type="ARBA" id="ARBA00023098"/>
    </source>
</evidence>
<evidence type="ECO:0000313" key="9">
    <source>
        <dbReference type="EMBL" id="MBE9025919.1"/>
    </source>
</evidence>
<dbReference type="RefSeq" id="WP_190876308.1">
    <property type="nucleotide sequence ID" value="NZ_JADEXS020000001.1"/>
</dbReference>
<dbReference type="Proteomes" id="UP000622533">
    <property type="component" value="Unassembled WGS sequence"/>
</dbReference>
<comment type="similarity">
    <text evidence="7">Belongs to the transferase hexapeptide repeat family. LpxD subfamily.</text>
</comment>
<dbReference type="AlphaFoldDB" id="A0A8J7DIK5"/>
<proteinExistence type="inferred from homology"/>
<keyword evidence="2 7" id="KW-0441">Lipid A biosynthesis</keyword>
<gene>
    <name evidence="7 9" type="primary">lpxD</name>
    <name evidence="9" type="ORF">IQ276_26935</name>
</gene>
<evidence type="ECO:0000256" key="7">
    <source>
        <dbReference type="HAMAP-Rule" id="MF_00523"/>
    </source>
</evidence>
<dbReference type="EMBL" id="JADEXS010000504">
    <property type="protein sequence ID" value="MBE9025919.1"/>
    <property type="molecule type" value="Genomic_DNA"/>
</dbReference>
<keyword evidence="5 7" id="KW-0443">Lipid metabolism</keyword>
<dbReference type="InterPro" id="IPR011004">
    <property type="entry name" value="Trimer_LpxA-like_sf"/>
</dbReference>
<keyword evidence="10" id="KW-1185">Reference proteome</keyword>
<dbReference type="InterPro" id="IPR018357">
    <property type="entry name" value="Hexapep_transf_CS"/>
</dbReference>
<reference evidence="9" key="1">
    <citation type="submission" date="2020-10" db="EMBL/GenBank/DDBJ databases">
        <authorList>
            <person name="Castelo-Branco R."/>
            <person name="Eusebio N."/>
            <person name="Adriana R."/>
            <person name="Vieira A."/>
            <person name="Brugerolle De Fraissinette N."/>
            <person name="Rezende De Castro R."/>
            <person name="Schneider M.P."/>
            <person name="Vasconcelos V."/>
            <person name="Leao P.N."/>
        </authorList>
    </citation>
    <scope>NUCLEOTIDE SEQUENCE</scope>
    <source>
        <strain evidence="9">LEGE 12446</strain>
    </source>
</reference>
<comment type="catalytic activity">
    <reaction evidence="7">
        <text>a UDP-3-O-[(3R)-3-hydroxyacyl]-alpha-D-glucosamine + a (3R)-hydroxyacyl-[ACP] = a UDP-2-N,3-O-bis[(3R)-3-hydroxyacyl]-alpha-D-glucosamine + holo-[ACP] + H(+)</text>
        <dbReference type="Rhea" id="RHEA:53836"/>
        <dbReference type="Rhea" id="RHEA-COMP:9685"/>
        <dbReference type="Rhea" id="RHEA-COMP:9945"/>
        <dbReference type="ChEBI" id="CHEBI:15378"/>
        <dbReference type="ChEBI" id="CHEBI:64479"/>
        <dbReference type="ChEBI" id="CHEBI:78827"/>
        <dbReference type="ChEBI" id="CHEBI:137740"/>
        <dbReference type="ChEBI" id="CHEBI:137748"/>
        <dbReference type="EC" id="2.3.1.191"/>
    </reaction>
</comment>
<keyword evidence="6 7" id="KW-0012">Acyltransferase</keyword>
<dbReference type="InterPro" id="IPR001451">
    <property type="entry name" value="Hexapep"/>
</dbReference>
<feature type="active site" description="Proton acceptor" evidence="7">
    <location>
        <position position="248"/>
    </location>
</feature>
<evidence type="ECO:0000256" key="4">
    <source>
        <dbReference type="ARBA" id="ARBA00022737"/>
    </source>
</evidence>
<dbReference type="UniPathway" id="UPA00973"/>
<evidence type="ECO:0000256" key="6">
    <source>
        <dbReference type="ARBA" id="ARBA00023315"/>
    </source>
</evidence>
<dbReference type="NCBIfam" id="NF002060">
    <property type="entry name" value="PRK00892.1"/>
    <property type="match status" value="1"/>
</dbReference>
<keyword evidence="1 7" id="KW-0444">Lipid biosynthesis</keyword>
<dbReference type="EC" id="2.3.1.191" evidence="7"/>
<dbReference type="CDD" id="cd03352">
    <property type="entry name" value="LbH_LpxD"/>
    <property type="match status" value="1"/>
</dbReference>
<keyword evidence="4 7" id="KW-0677">Repeat</keyword>
<comment type="function">
    <text evidence="7">Catalyzes the N-acylation of UDP-3-O-acylglucosamine using 3-hydroxyacyl-ACP as the acyl donor. Is involved in the biosynthesis of lipid A, a phosphorylated glycolipid that anchors the lipopolysaccharide to the outer membrane of the cell.</text>
</comment>
<dbReference type="PROSITE" id="PS00101">
    <property type="entry name" value="HEXAPEP_TRANSFERASES"/>
    <property type="match status" value="1"/>
</dbReference>
<dbReference type="GO" id="GO:0009245">
    <property type="term" value="P:lipid A biosynthetic process"/>
    <property type="evidence" value="ECO:0007669"/>
    <property type="project" value="UniProtKB-UniRule"/>
</dbReference>
<dbReference type="GO" id="GO:0043886">
    <property type="term" value="F:structural constituent of carboxysome shell"/>
    <property type="evidence" value="ECO:0007669"/>
    <property type="project" value="UniProtKB-ARBA"/>
</dbReference>
<dbReference type="Gene3D" id="3.40.1390.10">
    <property type="entry name" value="MurE/MurF, N-terminal domain"/>
    <property type="match status" value="1"/>
</dbReference>
<dbReference type="SUPFAM" id="SSF51161">
    <property type="entry name" value="Trimeric LpxA-like enzymes"/>
    <property type="match status" value="1"/>
</dbReference>
<feature type="domain" description="UDP-3-O-[3-hydroxymyristoyl] glucosamine N-acyltransferase non-repeat region" evidence="8">
    <location>
        <begin position="26"/>
        <end position="97"/>
    </location>
</feature>
<dbReference type="Pfam" id="PF04613">
    <property type="entry name" value="LpxD"/>
    <property type="match status" value="1"/>
</dbReference>
<name>A0A8J7DIK5_DESMC</name>
<dbReference type="NCBIfam" id="TIGR01853">
    <property type="entry name" value="lipid_A_lpxD"/>
    <property type="match status" value="1"/>
</dbReference>
<evidence type="ECO:0000313" key="10">
    <source>
        <dbReference type="Proteomes" id="UP000622533"/>
    </source>
</evidence>
<organism evidence="9 10">
    <name type="scientific">Desmonostoc muscorum LEGE 12446</name>
    <dbReference type="NCBI Taxonomy" id="1828758"/>
    <lineage>
        <taxon>Bacteria</taxon>
        <taxon>Bacillati</taxon>
        <taxon>Cyanobacteriota</taxon>
        <taxon>Cyanophyceae</taxon>
        <taxon>Nostocales</taxon>
        <taxon>Nostocaceae</taxon>
        <taxon>Desmonostoc</taxon>
    </lineage>
</organism>
<dbReference type="InterPro" id="IPR020573">
    <property type="entry name" value="UDP_GlcNAc_AcTrfase_non-rep"/>
</dbReference>
<evidence type="ECO:0000259" key="8">
    <source>
        <dbReference type="Pfam" id="PF04613"/>
    </source>
</evidence>
<comment type="pathway">
    <text evidence="7">Bacterial outer membrane biogenesis; LPS lipid A biosynthesis.</text>
</comment>
<dbReference type="PANTHER" id="PTHR43378">
    <property type="entry name" value="UDP-3-O-ACYLGLUCOSAMINE N-ACYLTRANSFERASE"/>
    <property type="match status" value="1"/>
</dbReference>
<dbReference type="HAMAP" id="MF_00523">
    <property type="entry name" value="LpxD"/>
    <property type="match status" value="1"/>
</dbReference>
<dbReference type="Gene3D" id="2.160.10.10">
    <property type="entry name" value="Hexapeptide repeat proteins"/>
    <property type="match status" value="1"/>
</dbReference>
<dbReference type="InterPro" id="IPR007691">
    <property type="entry name" value="LpxD"/>
</dbReference>